<protein>
    <submittedName>
        <fullName evidence="1">Lactobin A/cerein 7B family class IIb bacteriocin</fullName>
    </submittedName>
</protein>
<dbReference type="NCBIfam" id="TIGR03949">
    <property type="entry name" value="bact_IIb_cerein"/>
    <property type="match status" value="1"/>
</dbReference>
<sequence length="50" mass="5606">MNLDIKGMKELNHQQMQEIDGGWVAVAWKITWRVGLLAAGAYAAYKADQD</sequence>
<dbReference type="RefSeq" id="WP_307340565.1">
    <property type="nucleotide sequence ID" value="NZ_JAUSUD010000007.1"/>
</dbReference>
<gene>
    <name evidence="1" type="ORF">J2S19_001993</name>
</gene>
<name>A0ABT9ZG16_9BACI</name>
<evidence type="ECO:0000313" key="2">
    <source>
        <dbReference type="Proteomes" id="UP001234495"/>
    </source>
</evidence>
<organism evidence="1 2">
    <name type="scientific">Metabacillus malikii</name>
    <dbReference type="NCBI Taxonomy" id="1504265"/>
    <lineage>
        <taxon>Bacteria</taxon>
        <taxon>Bacillati</taxon>
        <taxon>Bacillota</taxon>
        <taxon>Bacilli</taxon>
        <taxon>Bacillales</taxon>
        <taxon>Bacillaceae</taxon>
        <taxon>Metabacillus</taxon>
    </lineage>
</organism>
<proteinExistence type="predicted"/>
<reference evidence="1 2" key="1">
    <citation type="submission" date="2023-07" db="EMBL/GenBank/DDBJ databases">
        <title>Genomic Encyclopedia of Type Strains, Phase IV (KMG-IV): sequencing the most valuable type-strain genomes for metagenomic binning, comparative biology and taxonomic classification.</title>
        <authorList>
            <person name="Goeker M."/>
        </authorList>
    </citation>
    <scope>NUCLEOTIDE SEQUENCE [LARGE SCALE GENOMIC DNA]</scope>
    <source>
        <strain evidence="1 2">DSM 29005</strain>
    </source>
</reference>
<keyword evidence="2" id="KW-1185">Reference proteome</keyword>
<dbReference type="Proteomes" id="UP001234495">
    <property type="component" value="Unassembled WGS sequence"/>
</dbReference>
<comment type="caution">
    <text evidence="1">The sequence shown here is derived from an EMBL/GenBank/DDBJ whole genome shotgun (WGS) entry which is preliminary data.</text>
</comment>
<accession>A0ABT9ZG16</accession>
<evidence type="ECO:0000313" key="1">
    <source>
        <dbReference type="EMBL" id="MDQ0230737.1"/>
    </source>
</evidence>
<dbReference type="EMBL" id="JAUSUD010000007">
    <property type="protein sequence ID" value="MDQ0230737.1"/>
    <property type="molecule type" value="Genomic_DNA"/>
</dbReference>
<dbReference type="InterPro" id="IPR023991">
    <property type="entry name" value="Bacteriocin_IIb_lactobn/cerein"/>
</dbReference>